<evidence type="ECO:0000256" key="1">
    <source>
        <dbReference type="ARBA" id="ARBA00005531"/>
    </source>
</evidence>
<name>A0ABW8AKI6_9ACTN</name>
<dbReference type="PIRSF" id="PIRSF000451">
    <property type="entry name" value="PKS_III"/>
    <property type="match status" value="1"/>
</dbReference>
<evidence type="ECO:0000313" key="6">
    <source>
        <dbReference type="Proteomes" id="UP001612915"/>
    </source>
</evidence>
<keyword evidence="6" id="KW-1185">Reference proteome</keyword>
<keyword evidence="2" id="KW-0808">Transferase</keyword>
<dbReference type="InterPro" id="IPR012328">
    <property type="entry name" value="Chalcone/stilbene_synt_C"/>
</dbReference>
<dbReference type="Pfam" id="PF00195">
    <property type="entry name" value="Chal_sti_synt_N"/>
    <property type="match status" value="1"/>
</dbReference>
<dbReference type="Pfam" id="PF02797">
    <property type="entry name" value="Chal_sti_synt_C"/>
    <property type="match status" value="1"/>
</dbReference>
<dbReference type="PANTHER" id="PTHR11877:SF46">
    <property type="entry name" value="TYPE III POLYKETIDE SYNTHASE A"/>
    <property type="match status" value="1"/>
</dbReference>
<feature type="domain" description="Chalcone/stilbene synthase C-terminal" evidence="4">
    <location>
        <begin position="214"/>
        <end position="346"/>
    </location>
</feature>
<protein>
    <submittedName>
        <fullName evidence="5">Type III polyketide synthase</fullName>
    </submittedName>
</protein>
<evidence type="ECO:0000256" key="2">
    <source>
        <dbReference type="ARBA" id="ARBA00022679"/>
    </source>
</evidence>
<sequence length="348" mass="36317">MTAAVLTGQGHAFPPARDQKTVWDGFFAARSPGNPVAETLFLHCGIETRHVVVDPMEEDVSDWGTGRRMERYAVEARSLGRDAVAAALADAGLSPGDVGLFAVVSCTGYLTPGLDILISDDLGMPASVQRLIVGHMGCYAAVPGLAAVSDYVRAHGRPAVMLCVELTSLHVQPAESAGDIEQLVAHALFADAATAVVVEPDAATGLELLDTAASTAPGSAPLMTWAVTDHGFRMGLSPKVPDVLSVHVGGAVGDLLKPHGLDASEVDRWAVHPGGPRIVDVVEDRLRLGTGRLDVSRDVLRDNGNCSSGTVMLVLDQVRRAGVAPGESLVAMAFGPGLTLTTALMRQR</sequence>
<reference evidence="5 6" key="1">
    <citation type="submission" date="2024-10" db="EMBL/GenBank/DDBJ databases">
        <title>The Natural Products Discovery Center: Release of the First 8490 Sequenced Strains for Exploring Actinobacteria Biosynthetic Diversity.</title>
        <authorList>
            <person name="Kalkreuter E."/>
            <person name="Kautsar S.A."/>
            <person name="Yang D."/>
            <person name="Bader C.D."/>
            <person name="Teijaro C.N."/>
            <person name="Fluegel L."/>
            <person name="Davis C.M."/>
            <person name="Simpson J.R."/>
            <person name="Lauterbach L."/>
            <person name="Steele A.D."/>
            <person name="Gui C."/>
            <person name="Meng S."/>
            <person name="Li G."/>
            <person name="Viehrig K."/>
            <person name="Ye F."/>
            <person name="Su P."/>
            <person name="Kiefer A.F."/>
            <person name="Nichols A."/>
            <person name="Cepeda A.J."/>
            <person name="Yan W."/>
            <person name="Fan B."/>
            <person name="Jiang Y."/>
            <person name="Adhikari A."/>
            <person name="Zheng C.-J."/>
            <person name="Schuster L."/>
            <person name="Cowan T.M."/>
            <person name="Smanski M.J."/>
            <person name="Chevrette M.G."/>
            <person name="De Carvalho L.P.S."/>
            <person name="Shen B."/>
        </authorList>
    </citation>
    <scope>NUCLEOTIDE SEQUENCE [LARGE SCALE GENOMIC DNA]</scope>
    <source>
        <strain evidence="5 6">NPDC049639</strain>
    </source>
</reference>
<evidence type="ECO:0000313" key="5">
    <source>
        <dbReference type="EMBL" id="MFI7586116.1"/>
    </source>
</evidence>
<dbReference type="InterPro" id="IPR016039">
    <property type="entry name" value="Thiolase-like"/>
</dbReference>
<gene>
    <name evidence="5" type="ORF">ACIB24_03460</name>
</gene>
<dbReference type="PANTHER" id="PTHR11877">
    <property type="entry name" value="HYDROXYMETHYLGLUTARYL-COA SYNTHASE"/>
    <property type="match status" value="1"/>
</dbReference>
<dbReference type="Proteomes" id="UP001612915">
    <property type="component" value="Unassembled WGS sequence"/>
</dbReference>
<accession>A0ABW8AKI6</accession>
<dbReference type="SUPFAM" id="SSF53901">
    <property type="entry name" value="Thiolase-like"/>
    <property type="match status" value="1"/>
</dbReference>
<dbReference type="InterPro" id="IPR001099">
    <property type="entry name" value="Chalcone/stilbene_synt_N"/>
</dbReference>
<dbReference type="EMBL" id="JBITLV010000001">
    <property type="protein sequence ID" value="MFI7586116.1"/>
    <property type="molecule type" value="Genomic_DNA"/>
</dbReference>
<organism evidence="5 6">
    <name type="scientific">Spongisporangium articulatum</name>
    <dbReference type="NCBI Taxonomy" id="3362603"/>
    <lineage>
        <taxon>Bacteria</taxon>
        <taxon>Bacillati</taxon>
        <taxon>Actinomycetota</taxon>
        <taxon>Actinomycetes</taxon>
        <taxon>Kineosporiales</taxon>
        <taxon>Kineosporiaceae</taxon>
        <taxon>Spongisporangium</taxon>
    </lineage>
</organism>
<proteinExistence type="inferred from homology"/>
<feature type="domain" description="Chalcone/stilbene synthase N-terminal" evidence="3">
    <location>
        <begin position="68"/>
        <end position="200"/>
    </location>
</feature>
<dbReference type="CDD" id="cd00831">
    <property type="entry name" value="CHS_like"/>
    <property type="match status" value="1"/>
</dbReference>
<dbReference type="RefSeq" id="WP_398275194.1">
    <property type="nucleotide sequence ID" value="NZ_JBITLV010000001.1"/>
</dbReference>
<comment type="caution">
    <text evidence="5">The sequence shown here is derived from an EMBL/GenBank/DDBJ whole genome shotgun (WGS) entry which is preliminary data.</text>
</comment>
<evidence type="ECO:0000259" key="3">
    <source>
        <dbReference type="Pfam" id="PF00195"/>
    </source>
</evidence>
<evidence type="ECO:0000259" key="4">
    <source>
        <dbReference type="Pfam" id="PF02797"/>
    </source>
</evidence>
<dbReference type="Gene3D" id="3.40.47.10">
    <property type="match status" value="2"/>
</dbReference>
<dbReference type="InterPro" id="IPR011141">
    <property type="entry name" value="Polyketide_synthase_type-III"/>
</dbReference>
<comment type="similarity">
    <text evidence="1">Belongs to the thiolase-like superfamily. Chalcone/stilbene synthases family.</text>
</comment>